<keyword evidence="5" id="KW-0297">G-protein coupled receptor</keyword>
<keyword evidence="2" id="KW-1003">Cell membrane</keyword>
<gene>
    <name evidence="11" type="ORF">PoB_002453500</name>
</gene>
<name>A0AAV3ZQM5_9GAST</name>
<evidence type="ECO:0000256" key="6">
    <source>
        <dbReference type="ARBA" id="ARBA00023136"/>
    </source>
</evidence>
<feature type="transmembrane region" description="Helical" evidence="9">
    <location>
        <begin position="391"/>
        <end position="407"/>
    </location>
</feature>
<keyword evidence="3 9" id="KW-0812">Transmembrane</keyword>
<evidence type="ECO:0000256" key="5">
    <source>
        <dbReference type="ARBA" id="ARBA00023040"/>
    </source>
</evidence>
<keyword evidence="4 9" id="KW-1133">Transmembrane helix</keyword>
<dbReference type="Gene3D" id="1.20.1070.10">
    <property type="entry name" value="Rhodopsin 7-helix transmembrane proteins"/>
    <property type="match status" value="1"/>
</dbReference>
<dbReference type="SUPFAM" id="SSF81321">
    <property type="entry name" value="Family A G protein-coupled receptor-like"/>
    <property type="match status" value="1"/>
</dbReference>
<dbReference type="AlphaFoldDB" id="A0AAV3ZQM5"/>
<feature type="transmembrane region" description="Helical" evidence="9">
    <location>
        <begin position="210"/>
        <end position="236"/>
    </location>
</feature>
<evidence type="ECO:0000256" key="9">
    <source>
        <dbReference type="SAM" id="Phobius"/>
    </source>
</evidence>
<evidence type="ECO:0000259" key="10">
    <source>
        <dbReference type="PROSITE" id="PS50262"/>
    </source>
</evidence>
<evidence type="ECO:0000256" key="4">
    <source>
        <dbReference type="ARBA" id="ARBA00022989"/>
    </source>
</evidence>
<dbReference type="PANTHER" id="PTHR24249:SF372">
    <property type="entry name" value="G-PROTEIN COUPLED RECEPTORS FAMILY 1 PROFILE DOMAIN-CONTAINING PROTEIN"/>
    <property type="match status" value="1"/>
</dbReference>
<keyword evidence="6 9" id="KW-0472">Membrane</keyword>
<evidence type="ECO:0000313" key="11">
    <source>
        <dbReference type="EMBL" id="GFN98029.1"/>
    </source>
</evidence>
<keyword evidence="12" id="KW-1185">Reference proteome</keyword>
<feature type="transmembrane region" description="Helical" evidence="9">
    <location>
        <begin position="122"/>
        <end position="145"/>
    </location>
</feature>
<dbReference type="GO" id="GO:0004930">
    <property type="term" value="F:G protein-coupled receptor activity"/>
    <property type="evidence" value="ECO:0007669"/>
    <property type="project" value="UniProtKB-KW"/>
</dbReference>
<dbReference type="PANTHER" id="PTHR24249">
    <property type="entry name" value="HISTAMINE RECEPTOR-RELATED G-PROTEIN COUPLED RECEPTOR"/>
    <property type="match status" value="1"/>
</dbReference>
<organism evidence="11 12">
    <name type="scientific">Plakobranchus ocellatus</name>
    <dbReference type="NCBI Taxonomy" id="259542"/>
    <lineage>
        <taxon>Eukaryota</taxon>
        <taxon>Metazoa</taxon>
        <taxon>Spiralia</taxon>
        <taxon>Lophotrochozoa</taxon>
        <taxon>Mollusca</taxon>
        <taxon>Gastropoda</taxon>
        <taxon>Heterobranchia</taxon>
        <taxon>Euthyneura</taxon>
        <taxon>Panpulmonata</taxon>
        <taxon>Sacoglossa</taxon>
        <taxon>Placobranchoidea</taxon>
        <taxon>Plakobranchidae</taxon>
        <taxon>Plakobranchus</taxon>
    </lineage>
</organism>
<dbReference type="EMBL" id="BLXT01002832">
    <property type="protein sequence ID" value="GFN98029.1"/>
    <property type="molecule type" value="Genomic_DNA"/>
</dbReference>
<evidence type="ECO:0000256" key="2">
    <source>
        <dbReference type="ARBA" id="ARBA00022475"/>
    </source>
</evidence>
<feature type="transmembrane region" description="Helical" evidence="9">
    <location>
        <begin position="347"/>
        <end position="371"/>
    </location>
</feature>
<proteinExistence type="predicted"/>
<evidence type="ECO:0000313" key="12">
    <source>
        <dbReference type="Proteomes" id="UP000735302"/>
    </source>
</evidence>
<protein>
    <submittedName>
        <fullName evidence="11">Chemosensory receptor c</fullName>
    </submittedName>
</protein>
<evidence type="ECO:0000256" key="8">
    <source>
        <dbReference type="ARBA" id="ARBA00023224"/>
    </source>
</evidence>
<dbReference type="GO" id="GO:0005886">
    <property type="term" value="C:plasma membrane"/>
    <property type="evidence" value="ECO:0007669"/>
    <property type="project" value="UniProtKB-SubCell"/>
</dbReference>
<keyword evidence="7 11" id="KW-0675">Receptor</keyword>
<feature type="domain" description="G-protein coupled receptors family 1 profile" evidence="10">
    <location>
        <begin position="53"/>
        <end position="404"/>
    </location>
</feature>
<evidence type="ECO:0000256" key="7">
    <source>
        <dbReference type="ARBA" id="ARBA00023170"/>
    </source>
</evidence>
<comment type="caution">
    <text evidence="11">The sequence shown here is derived from an EMBL/GenBank/DDBJ whole genome shotgun (WGS) entry which is preliminary data.</text>
</comment>
<dbReference type="InterPro" id="IPR017452">
    <property type="entry name" value="GPCR_Rhodpsn_7TM"/>
</dbReference>
<reference evidence="11 12" key="1">
    <citation type="journal article" date="2021" name="Elife">
        <title>Chloroplast acquisition without the gene transfer in kleptoplastic sea slugs, Plakobranchus ocellatus.</title>
        <authorList>
            <person name="Maeda T."/>
            <person name="Takahashi S."/>
            <person name="Yoshida T."/>
            <person name="Shimamura S."/>
            <person name="Takaki Y."/>
            <person name="Nagai Y."/>
            <person name="Toyoda A."/>
            <person name="Suzuki Y."/>
            <person name="Arimoto A."/>
            <person name="Ishii H."/>
            <person name="Satoh N."/>
            <person name="Nishiyama T."/>
            <person name="Hasebe M."/>
            <person name="Maruyama T."/>
            <person name="Minagawa J."/>
            <person name="Obokata J."/>
            <person name="Shigenobu S."/>
        </authorList>
    </citation>
    <scope>NUCLEOTIDE SEQUENCE [LARGE SCALE GENOMIC DNA]</scope>
</reference>
<dbReference type="InterPro" id="IPR050569">
    <property type="entry name" value="TAAR"/>
</dbReference>
<dbReference type="PROSITE" id="PS50262">
    <property type="entry name" value="G_PROTEIN_RECEP_F1_2"/>
    <property type="match status" value="1"/>
</dbReference>
<keyword evidence="8" id="KW-0807">Transducer</keyword>
<accession>A0AAV3ZQM5</accession>
<evidence type="ECO:0000256" key="3">
    <source>
        <dbReference type="ARBA" id="ARBA00022692"/>
    </source>
</evidence>
<feature type="transmembrane region" description="Helical" evidence="9">
    <location>
        <begin position="38"/>
        <end position="59"/>
    </location>
</feature>
<evidence type="ECO:0000256" key="1">
    <source>
        <dbReference type="ARBA" id="ARBA00004651"/>
    </source>
</evidence>
<dbReference type="Proteomes" id="UP000735302">
    <property type="component" value="Unassembled WGS sequence"/>
</dbReference>
<sequence length="430" mass="48447">MEGVIVSFANDTIAPEVNSEESVRFLDSAEAVLLRRCLYYFINQVVLAASLVTNTLNIVTFIKAGLSESMSCLFLGLSISDFLHCALVFIERTLGVVEIYSNQQSIVNLLTLGFFFVRQSQIWHVASTLLTVSAAIQKCACVTFPLTFRFFFTRRRVVIVVLVIFASVFISYIPIFVVDTVRPYFSTRFNRTRLIITRRYPKLYRESADYYLFANYVCLPFIAVSLDIVCVIIMTWKLREAARTRQDMTAGQSQVRDISRKVPAASRNSKSKKICAGEGRQNLETNEPSVHNLSNNSGHNKNCSTVGDTVKAHSDEPNDNTECAETNKSNKNVLNERELRVLGSVNLVCGIFICGTAPYCVLTACALFLDAFDHRGRDFTLYFILKSAQEVVYFGSTGVNIFVYYAYNTKFKKAFNRIFASLLPRAFSSI</sequence>
<comment type="subcellular location">
    <subcellularLocation>
        <location evidence="1">Cell membrane</location>
        <topology evidence="1">Multi-pass membrane protein</topology>
    </subcellularLocation>
</comment>
<feature type="transmembrane region" description="Helical" evidence="9">
    <location>
        <begin position="157"/>
        <end position="178"/>
    </location>
</feature>